<evidence type="ECO:0008006" key="4">
    <source>
        <dbReference type="Google" id="ProtNLM"/>
    </source>
</evidence>
<dbReference type="RefSeq" id="WP_270151970.1">
    <property type="nucleotide sequence ID" value="NZ_CP115453.1"/>
</dbReference>
<proteinExistence type="predicted"/>
<feature type="region of interest" description="Disordered" evidence="1">
    <location>
        <begin position="83"/>
        <end position="105"/>
    </location>
</feature>
<evidence type="ECO:0000256" key="1">
    <source>
        <dbReference type="SAM" id="MobiDB-lite"/>
    </source>
</evidence>
<keyword evidence="3" id="KW-1185">Reference proteome</keyword>
<keyword evidence="2" id="KW-0614">Plasmid</keyword>
<feature type="compositionally biased region" description="Gly residues" evidence="1">
    <location>
        <begin position="8"/>
        <end position="22"/>
    </location>
</feature>
<geneLocation type="plasmid" evidence="2 3">
    <name>punmamed4</name>
</geneLocation>
<gene>
    <name evidence="2" type="ORF">O1G21_41130</name>
</gene>
<dbReference type="EMBL" id="CP115453">
    <property type="protein sequence ID" value="WBP92214.1"/>
    <property type="molecule type" value="Genomic_DNA"/>
</dbReference>
<evidence type="ECO:0000313" key="2">
    <source>
        <dbReference type="EMBL" id="WBP92214.1"/>
    </source>
</evidence>
<dbReference type="Proteomes" id="UP001212821">
    <property type="component" value="Plasmid punmamed4"/>
</dbReference>
<name>A0ABY7QJX2_9ACTN</name>
<reference evidence="2 3" key="1">
    <citation type="submission" date="2022-12" db="EMBL/GenBank/DDBJ databases">
        <title>HUAS 3-15.</title>
        <authorList>
            <person name="Mo P."/>
        </authorList>
    </citation>
    <scope>NUCLEOTIDE SEQUENCE [LARGE SCALE GENOMIC DNA]</scope>
    <source>
        <strain evidence="2 3">HUAS 3-15</strain>
        <plasmid evidence="2 3">punmamed4</plasmid>
    </source>
</reference>
<sequence>MSGMPFGNNGGGVLGKLIGGPGVPEQSGKKEKIPAYIASEDLDRLRNTVVALQRDPNVDEPPVSLSAFVAAAVMLAVEEAEETYNKGRPFPARPNQKLKTGPPVG</sequence>
<feature type="region of interest" description="Disordered" evidence="1">
    <location>
        <begin position="1"/>
        <end position="31"/>
    </location>
</feature>
<accession>A0ABY7QJX2</accession>
<dbReference type="Gene3D" id="6.10.180.30">
    <property type="match status" value="1"/>
</dbReference>
<organism evidence="2 3">
    <name type="scientific">Kitasatospora cathayae</name>
    <dbReference type="NCBI Taxonomy" id="3004092"/>
    <lineage>
        <taxon>Bacteria</taxon>
        <taxon>Bacillati</taxon>
        <taxon>Actinomycetota</taxon>
        <taxon>Actinomycetes</taxon>
        <taxon>Kitasatosporales</taxon>
        <taxon>Streptomycetaceae</taxon>
        <taxon>Kitasatospora</taxon>
    </lineage>
</organism>
<evidence type="ECO:0000313" key="3">
    <source>
        <dbReference type="Proteomes" id="UP001212821"/>
    </source>
</evidence>
<protein>
    <recommendedName>
        <fullName evidence="4">Centromere-binding protein ParB C-terminal domain-containing protein</fullName>
    </recommendedName>
</protein>